<dbReference type="AlphaFoldDB" id="A0A6J5CU19"/>
<name>A0A6J5CU19_9BURK</name>
<dbReference type="GeneID" id="97046317"/>
<dbReference type="Proteomes" id="UP000494255">
    <property type="component" value="Unassembled WGS sequence"/>
</dbReference>
<reference evidence="2 3" key="1">
    <citation type="submission" date="2020-04" db="EMBL/GenBank/DDBJ databases">
        <authorList>
            <person name="De Canck E."/>
        </authorList>
    </citation>
    <scope>NUCLEOTIDE SEQUENCE [LARGE SCALE GENOMIC DNA]</scope>
    <source>
        <strain evidence="2 3">LMG 24238</strain>
    </source>
</reference>
<dbReference type="RefSeq" id="WP_246287957.1">
    <property type="nucleotide sequence ID" value="NZ_CADIKC010000015.1"/>
</dbReference>
<organism evidence="2 3">
    <name type="scientific">Paraburkholderia sediminicola</name>
    <dbReference type="NCBI Taxonomy" id="458836"/>
    <lineage>
        <taxon>Bacteria</taxon>
        <taxon>Pseudomonadati</taxon>
        <taxon>Pseudomonadota</taxon>
        <taxon>Betaproteobacteria</taxon>
        <taxon>Burkholderiales</taxon>
        <taxon>Burkholderiaceae</taxon>
        <taxon>Paraburkholderia</taxon>
    </lineage>
</organism>
<evidence type="ECO:0000313" key="3">
    <source>
        <dbReference type="Proteomes" id="UP000494255"/>
    </source>
</evidence>
<proteinExistence type="predicted"/>
<protein>
    <recommendedName>
        <fullName evidence="4">DUF1364 family protein</fullName>
    </recommendedName>
</protein>
<keyword evidence="3" id="KW-1185">Reference proteome</keyword>
<dbReference type="EMBL" id="CADIKC010000015">
    <property type="protein sequence ID" value="CAB3742640.1"/>
    <property type="molecule type" value="Genomic_DNA"/>
</dbReference>
<dbReference type="InterPro" id="IPR010774">
    <property type="entry name" value="YbcO"/>
</dbReference>
<dbReference type="Pfam" id="PF07102">
    <property type="entry name" value="YbcO"/>
    <property type="match status" value="1"/>
</dbReference>
<accession>A0A6J5CU19</accession>
<evidence type="ECO:0008006" key="4">
    <source>
        <dbReference type="Google" id="ProtNLM"/>
    </source>
</evidence>
<dbReference type="Gene3D" id="3.30.50.20">
    <property type="entry name" value="prophage-derive protein ybcO"/>
    <property type="match status" value="1"/>
</dbReference>
<evidence type="ECO:0000256" key="1">
    <source>
        <dbReference type="SAM" id="MobiDB-lite"/>
    </source>
</evidence>
<sequence length="154" mass="17460">MLTRKKPLISKTPLKRSAPIGRRPAPNSSLTRTQLLVKSPFKRKARKKRSWHDAKMRNACRDQLCYLRVPGLCRRRDPEETIVPCHSNESAHGKGGARKADDRYTVPGCGLCHHWLDFGGASHLLKCSTWRRAYREWSTVRDGAPDESVGEIDG</sequence>
<gene>
    <name evidence="2" type="ORF">LMG24238_06916</name>
</gene>
<evidence type="ECO:0000313" key="2">
    <source>
        <dbReference type="EMBL" id="CAB3742640.1"/>
    </source>
</evidence>
<feature type="region of interest" description="Disordered" evidence="1">
    <location>
        <begin position="1"/>
        <end position="32"/>
    </location>
</feature>